<accession>A0ABQ9EQS6</accession>
<comment type="caution">
    <text evidence="1">The sequence shown here is derived from an EMBL/GenBank/DDBJ whole genome shotgun (WGS) entry which is preliminary data.</text>
</comment>
<proteinExistence type="predicted"/>
<name>A0ABQ9EQS6_TEGGR</name>
<keyword evidence="2" id="KW-1185">Reference proteome</keyword>
<gene>
    <name evidence="1" type="ORF">KUTeg_015589</name>
</gene>
<evidence type="ECO:0000313" key="1">
    <source>
        <dbReference type="EMBL" id="KAJ8307505.1"/>
    </source>
</evidence>
<reference evidence="1 2" key="1">
    <citation type="submission" date="2022-12" db="EMBL/GenBank/DDBJ databases">
        <title>Chromosome-level genome of Tegillarca granosa.</title>
        <authorList>
            <person name="Kim J."/>
        </authorList>
    </citation>
    <scope>NUCLEOTIDE SEQUENCE [LARGE SCALE GENOMIC DNA]</scope>
    <source>
        <strain evidence="1">Teg-2019</strain>
        <tissue evidence="1">Adductor muscle</tissue>
    </source>
</reference>
<sequence length="103" mass="12151">MKQDKSLPVQKSLSSTKEFFLQFRKLIPYFVSGTTFFKEESEFSNVQLSWSQLITILYYYQSQPPLINQNQLINNHGVGCQPQQKTDIKKKVNNKIFEQKNEK</sequence>
<evidence type="ECO:0000313" key="2">
    <source>
        <dbReference type="Proteomes" id="UP001217089"/>
    </source>
</evidence>
<protein>
    <submittedName>
        <fullName evidence="1">Uncharacterized protein</fullName>
    </submittedName>
</protein>
<organism evidence="1 2">
    <name type="scientific">Tegillarca granosa</name>
    <name type="common">Malaysian cockle</name>
    <name type="synonym">Anadara granosa</name>
    <dbReference type="NCBI Taxonomy" id="220873"/>
    <lineage>
        <taxon>Eukaryota</taxon>
        <taxon>Metazoa</taxon>
        <taxon>Spiralia</taxon>
        <taxon>Lophotrochozoa</taxon>
        <taxon>Mollusca</taxon>
        <taxon>Bivalvia</taxon>
        <taxon>Autobranchia</taxon>
        <taxon>Pteriomorphia</taxon>
        <taxon>Arcoida</taxon>
        <taxon>Arcoidea</taxon>
        <taxon>Arcidae</taxon>
        <taxon>Tegillarca</taxon>
    </lineage>
</organism>
<dbReference type="Proteomes" id="UP001217089">
    <property type="component" value="Unassembled WGS sequence"/>
</dbReference>
<dbReference type="EMBL" id="JARBDR010000793">
    <property type="protein sequence ID" value="KAJ8307505.1"/>
    <property type="molecule type" value="Genomic_DNA"/>
</dbReference>